<feature type="signal peptide" evidence="1">
    <location>
        <begin position="1"/>
        <end position="24"/>
    </location>
</feature>
<dbReference type="EMBL" id="JACHKA010000001">
    <property type="protein sequence ID" value="MBB5987159.1"/>
    <property type="molecule type" value="Genomic_DNA"/>
</dbReference>
<dbReference type="InterPro" id="IPR018673">
    <property type="entry name" value="DUF2141"/>
</dbReference>
<accession>A0ABR6NLS4</accession>
<keyword evidence="1" id="KW-0732">Signal</keyword>
<reference evidence="2 3" key="1">
    <citation type="submission" date="2020-08" db="EMBL/GenBank/DDBJ databases">
        <title>Exploring microbial biodiversity for novel pathways involved in the catabolism of aromatic compounds derived from lignin.</title>
        <authorList>
            <person name="Elkins J."/>
        </authorList>
    </citation>
    <scope>NUCLEOTIDE SEQUENCE [LARGE SCALE GENOMIC DNA]</scope>
    <source>
        <strain evidence="2 3">B1D3A</strain>
    </source>
</reference>
<comment type="caution">
    <text evidence="2">The sequence shown here is derived from an EMBL/GenBank/DDBJ whole genome shotgun (WGS) entry which is preliminary data.</text>
</comment>
<feature type="chain" id="PRO_5046935964" evidence="1">
    <location>
        <begin position="25"/>
        <end position="159"/>
    </location>
</feature>
<name>A0ABR6NLS4_9SPHN</name>
<keyword evidence="3" id="KW-1185">Reference proteome</keyword>
<evidence type="ECO:0000313" key="2">
    <source>
        <dbReference type="EMBL" id="MBB5987159.1"/>
    </source>
</evidence>
<dbReference type="Pfam" id="PF09912">
    <property type="entry name" value="DUF2141"/>
    <property type="match status" value="1"/>
</dbReference>
<protein>
    <submittedName>
        <fullName evidence="2">Uncharacterized protein (DUF2141 family)</fullName>
    </submittedName>
</protein>
<proteinExistence type="predicted"/>
<dbReference type="Proteomes" id="UP001138540">
    <property type="component" value="Unassembled WGS sequence"/>
</dbReference>
<organism evidence="2 3">
    <name type="scientific">Sphingobium lignivorans</name>
    <dbReference type="NCBI Taxonomy" id="2735886"/>
    <lineage>
        <taxon>Bacteria</taxon>
        <taxon>Pseudomonadati</taxon>
        <taxon>Pseudomonadota</taxon>
        <taxon>Alphaproteobacteria</taxon>
        <taxon>Sphingomonadales</taxon>
        <taxon>Sphingomonadaceae</taxon>
        <taxon>Sphingobium</taxon>
    </lineage>
</organism>
<evidence type="ECO:0000256" key="1">
    <source>
        <dbReference type="SAM" id="SignalP"/>
    </source>
</evidence>
<gene>
    <name evidence="2" type="ORF">HNP60_003133</name>
</gene>
<sequence length="159" mass="16535">MRRGCLGVLAGLAGLAALTGGVDAARADPTVSPGSASGALTVRFEGLRSARGLIRACLTRDPAHFPKCEDDPAAMKASIAASPAATLSFAQVPPGDYALLILHDENGNARLDTTLGIPREGIGFSRNPRIMFGPPKFEATVIHIGAGVTHTTVKLRYFL</sequence>
<evidence type="ECO:0000313" key="3">
    <source>
        <dbReference type="Proteomes" id="UP001138540"/>
    </source>
</evidence>
<dbReference type="RefSeq" id="WP_338056728.1">
    <property type="nucleotide sequence ID" value="NZ_JACHKA010000001.1"/>
</dbReference>